<evidence type="ECO:0000313" key="1">
    <source>
        <dbReference type="EMBL" id="KAK3882342.1"/>
    </source>
</evidence>
<organism evidence="1 2">
    <name type="scientific">Petrolisthes cinctipes</name>
    <name type="common">Flat porcelain crab</name>
    <dbReference type="NCBI Taxonomy" id="88211"/>
    <lineage>
        <taxon>Eukaryota</taxon>
        <taxon>Metazoa</taxon>
        <taxon>Ecdysozoa</taxon>
        <taxon>Arthropoda</taxon>
        <taxon>Crustacea</taxon>
        <taxon>Multicrustacea</taxon>
        <taxon>Malacostraca</taxon>
        <taxon>Eumalacostraca</taxon>
        <taxon>Eucarida</taxon>
        <taxon>Decapoda</taxon>
        <taxon>Pleocyemata</taxon>
        <taxon>Anomura</taxon>
        <taxon>Galatheoidea</taxon>
        <taxon>Porcellanidae</taxon>
        <taxon>Petrolisthes</taxon>
    </lineage>
</organism>
<dbReference type="Proteomes" id="UP001286313">
    <property type="component" value="Unassembled WGS sequence"/>
</dbReference>
<name>A0AAE1FX91_PETCI</name>
<dbReference type="EMBL" id="JAWQEG010001104">
    <property type="protein sequence ID" value="KAK3882342.1"/>
    <property type="molecule type" value="Genomic_DNA"/>
</dbReference>
<comment type="caution">
    <text evidence="1">The sequence shown here is derived from an EMBL/GenBank/DDBJ whole genome shotgun (WGS) entry which is preliminary data.</text>
</comment>
<keyword evidence="2" id="KW-1185">Reference proteome</keyword>
<dbReference type="AlphaFoldDB" id="A0AAE1FX91"/>
<proteinExistence type="predicted"/>
<reference evidence="1" key="1">
    <citation type="submission" date="2023-10" db="EMBL/GenBank/DDBJ databases">
        <title>Genome assemblies of two species of porcelain crab, Petrolisthes cinctipes and Petrolisthes manimaculis (Anomura: Porcellanidae).</title>
        <authorList>
            <person name="Angst P."/>
        </authorList>
    </citation>
    <scope>NUCLEOTIDE SEQUENCE</scope>
    <source>
        <strain evidence="1">PB745_01</strain>
        <tissue evidence="1">Gill</tissue>
    </source>
</reference>
<sequence length="76" mass="8603">MASMSFTYSRTRRNMKGVSQHLQEKLGQVVGSHTKATTSTRRPQLKLQLTTGLDHGRKGTFWSVDTVEPQLRCIIN</sequence>
<evidence type="ECO:0000313" key="2">
    <source>
        <dbReference type="Proteomes" id="UP001286313"/>
    </source>
</evidence>
<gene>
    <name evidence="1" type="ORF">Pcinc_013273</name>
</gene>
<protein>
    <submittedName>
        <fullName evidence="1">Uncharacterized protein</fullName>
    </submittedName>
</protein>
<accession>A0AAE1FX91</accession>